<feature type="compositionally biased region" description="Basic and acidic residues" evidence="11">
    <location>
        <begin position="1"/>
        <end position="10"/>
    </location>
</feature>
<evidence type="ECO:0000256" key="2">
    <source>
        <dbReference type="ARBA" id="ARBA00004442"/>
    </source>
</evidence>
<dbReference type="GeneID" id="92836980"/>
<evidence type="ECO:0000256" key="1">
    <source>
        <dbReference type="ARBA" id="ARBA00004241"/>
    </source>
</evidence>
<evidence type="ECO:0000259" key="13">
    <source>
        <dbReference type="Pfam" id="PF05662"/>
    </source>
</evidence>
<evidence type="ECO:0008006" key="16">
    <source>
        <dbReference type="Google" id="ProtNLM"/>
    </source>
</evidence>
<keyword evidence="9" id="KW-0472">Membrane</keyword>
<dbReference type="SUPFAM" id="SSF54523">
    <property type="entry name" value="Pili subunits"/>
    <property type="match status" value="1"/>
</dbReference>
<dbReference type="SUPFAM" id="SSF101967">
    <property type="entry name" value="Adhesin YadA, collagen-binding domain"/>
    <property type="match status" value="1"/>
</dbReference>
<comment type="subcellular location">
    <subcellularLocation>
        <location evidence="2">Cell outer membrane</location>
    </subcellularLocation>
    <subcellularLocation>
        <location evidence="1">Cell surface</location>
    </subcellularLocation>
</comment>
<protein>
    <recommendedName>
        <fullName evidence="16">Adhesin</fullName>
    </recommendedName>
</protein>
<evidence type="ECO:0000256" key="3">
    <source>
        <dbReference type="ARBA" id="ARBA00005848"/>
    </source>
</evidence>
<accession>A0ABP2TXX9</accession>
<feature type="region of interest" description="Disordered" evidence="11">
    <location>
        <begin position="1"/>
        <end position="30"/>
    </location>
</feature>
<dbReference type="Gene3D" id="3.30.1300.30">
    <property type="entry name" value="GSPII I/J protein-like"/>
    <property type="match status" value="1"/>
</dbReference>
<comment type="caution">
    <text evidence="14">The sequence shown here is derived from an EMBL/GenBank/DDBJ whole genome shotgun (WGS) entry which is preliminary data.</text>
</comment>
<evidence type="ECO:0000259" key="12">
    <source>
        <dbReference type="Pfam" id="PF03895"/>
    </source>
</evidence>
<keyword evidence="7" id="KW-0732">Signal</keyword>
<feature type="domain" description="Trimeric autotransporter adhesin YadA-like C-terminal membrane anchor" evidence="12">
    <location>
        <begin position="311"/>
        <end position="371"/>
    </location>
</feature>
<evidence type="ECO:0000256" key="8">
    <source>
        <dbReference type="ARBA" id="ARBA00022927"/>
    </source>
</evidence>
<keyword evidence="4" id="KW-0813">Transport</keyword>
<reference evidence="15" key="1">
    <citation type="submission" date="2013-02" db="EMBL/GenBank/DDBJ databases">
        <title>The Genome Sequence of Acinetobacter sp. NIPH 236.</title>
        <authorList>
            <consortium name="The Broad Institute Genome Sequencing Platform"/>
            <consortium name="The Broad Institute Genome Sequencing Center for Infectious Disease"/>
            <person name="Cerqueira G."/>
            <person name="Feldgarden M."/>
            <person name="Courvalin P."/>
            <person name="Perichon B."/>
            <person name="Grillot-Courvalin C."/>
            <person name="Clermont D."/>
            <person name="Rocha E."/>
            <person name="Yoon E.-J."/>
            <person name="Nemec A."/>
            <person name="Walker B."/>
            <person name="Young S.K."/>
            <person name="Zeng Q."/>
            <person name="Gargeya S."/>
            <person name="Fitzgerald M."/>
            <person name="Haas B."/>
            <person name="Abouelleil A."/>
            <person name="Alvarado L."/>
            <person name="Arachchi H.M."/>
            <person name="Berlin A.M."/>
            <person name="Chapman S.B."/>
            <person name="Dewar J."/>
            <person name="Goldberg J."/>
            <person name="Griggs A."/>
            <person name="Gujja S."/>
            <person name="Hansen M."/>
            <person name="Howarth C."/>
            <person name="Imamovic A."/>
            <person name="Larimer J."/>
            <person name="McCowan C."/>
            <person name="Murphy C."/>
            <person name="Neiman D."/>
            <person name="Pearson M."/>
            <person name="Priest M."/>
            <person name="Roberts A."/>
            <person name="Saif S."/>
            <person name="Shea T."/>
            <person name="Sisk P."/>
            <person name="Sykes S."/>
            <person name="Wortman J."/>
            <person name="Nusbaum C."/>
            <person name="Birren B."/>
        </authorList>
    </citation>
    <scope>NUCLEOTIDE SEQUENCE [LARGE SCALE GENOMIC DNA]</scope>
    <source>
        <strain evidence="15">NIPH 236</strain>
    </source>
</reference>
<evidence type="ECO:0000256" key="6">
    <source>
        <dbReference type="ARBA" id="ARBA00022692"/>
    </source>
</evidence>
<evidence type="ECO:0000313" key="15">
    <source>
        <dbReference type="Proteomes" id="UP000013190"/>
    </source>
</evidence>
<proteinExistence type="inferred from homology"/>
<keyword evidence="5" id="KW-1134">Transmembrane beta strand</keyword>
<keyword evidence="6" id="KW-0812">Transmembrane</keyword>
<dbReference type="Proteomes" id="UP000013190">
    <property type="component" value="Unassembled WGS sequence"/>
</dbReference>
<evidence type="ECO:0000256" key="7">
    <source>
        <dbReference type="ARBA" id="ARBA00022729"/>
    </source>
</evidence>
<comment type="similarity">
    <text evidence="3">Belongs to the autotransporter-2 (AT-2) (TC 1.B.40) family.</text>
</comment>
<evidence type="ECO:0000256" key="11">
    <source>
        <dbReference type="SAM" id="MobiDB-lite"/>
    </source>
</evidence>
<dbReference type="EMBL" id="APOJ01000023">
    <property type="protein sequence ID" value="ENU26953.1"/>
    <property type="molecule type" value="Genomic_DNA"/>
</dbReference>
<dbReference type="CDD" id="cd12820">
    <property type="entry name" value="LbR_YadA-like"/>
    <property type="match status" value="1"/>
</dbReference>
<name>A0ABP2TXX9_9GAMM</name>
<dbReference type="InterPro" id="IPR011049">
    <property type="entry name" value="Serralysin-like_metalloprot_C"/>
</dbReference>
<evidence type="ECO:0000313" key="14">
    <source>
        <dbReference type="EMBL" id="ENU26953.1"/>
    </source>
</evidence>
<keyword evidence="15" id="KW-1185">Reference proteome</keyword>
<dbReference type="Pfam" id="PF05662">
    <property type="entry name" value="YadA_stalk"/>
    <property type="match status" value="1"/>
</dbReference>
<feature type="domain" description="Trimeric autotransporter adhesin YadA-like stalk" evidence="13">
    <location>
        <begin position="189"/>
        <end position="229"/>
    </location>
</feature>
<organism evidence="14 15">
    <name type="scientific">Acinetobacter modestus</name>
    <dbReference type="NCBI Taxonomy" id="1776740"/>
    <lineage>
        <taxon>Bacteria</taxon>
        <taxon>Pseudomonadati</taxon>
        <taxon>Pseudomonadota</taxon>
        <taxon>Gammaproteobacteria</taxon>
        <taxon>Moraxellales</taxon>
        <taxon>Moraxellaceae</taxon>
        <taxon>Acinetobacter</taxon>
    </lineage>
</organism>
<gene>
    <name evidence="14" type="ORF">F992_01557</name>
</gene>
<evidence type="ECO:0000256" key="10">
    <source>
        <dbReference type="ARBA" id="ARBA00023237"/>
    </source>
</evidence>
<dbReference type="Gene3D" id="2.150.10.10">
    <property type="entry name" value="Serralysin-like metalloprotease, C-terminal"/>
    <property type="match status" value="1"/>
</dbReference>
<dbReference type="Pfam" id="PF03895">
    <property type="entry name" value="YadA_anchor"/>
    <property type="match status" value="1"/>
</dbReference>
<dbReference type="InterPro" id="IPR005594">
    <property type="entry name" value="YadA_C"/>
</dbReference>
<feature type="non-terminal residue" evidence="14">
    <location>
        <position position="1"/>
    </location>
</feature>
<dbReference type="RefSeq" id="WP_004661527.1">
    <property type="nucleotide sequence ID" value="NZ_KB849187.1"/>
</dbReference>
<dbReference type="InterPro" id="IPR008635">
    <property type="entry name" value="Coiled_stalk_dom"/>
</dbReference>
<reference evidence="14 15" key="2">
    <citation type="journal article" date="2016" name="Int. J. Syst. Evol. Microbiol.">
        <title>Taxonomy of haemolytic and/or proteolytic strains of the genus Acinetobacter with the proposal of Acinetobacter courvalinii sp. nov. (genomic species 14 sensu Bouvet &amp; Jeanjean), Acinetobacter dispersus sp. nov. (genomic species 17), Acinetobacter modestus sp. nov., Acinetobacter proteolyticus sp. nov. and Acinetobacter vivianii sp. nov.</title>
        <authorList>
            <person name="Nemec A."/>
            <person name="Radolfova-Krizova L."/>
            <person name="Maixnerova M."/>
            <person name="Vrestiakova E."/>
            <person name="Jezek P."/>
            <person name="Sedo O."/>
        </authorList>
    </citation>
    <scope>NUCLEOTIDE SEQUENCE [LARGE SCALE GENOMIC DNA]</scope>
    <source>
        <strain evidence="14 15">NIPH 236</strain>
    </source>
</reference>
<keyword evidence="8" id="KW-0653">Protein transport</keyword>
<sequence>ATGAKGDKGDIGATGATGAQGSKGDTGANGKSAFEIAVDNGYTGTEQEWLASQGGGGNNPYLDANPNVTSFGAKATGSGATALGDGAVADGENNTVVGSGASAKGKSNTVVGKGNKVEGERSGAFGDPNVIQANGSYAVGNDNTITGDNSFVVGNNVNTAAKNAVVLGNDSASDRDNTVSVGAAGKERQIIHVAAGVQDTDAVNVKQMKDANTKTLTDAKTYADAGDQATLTSAKGYTDSREVVMRQEYKTADAKVLSDSKAYTDTKVMDLENNFRDVSSRVDQTNQDVRKNREIAAQGIAGITAMTNIPMPAEQGASTVGMGMGYYDSQSAIAVGASHYFDNGVAIKGAFSTGFNNGNTTAVGAGVSYSWK</sequence>
<evidence type="ECO:0000256" key="4">
    <source>
        <dbReference type="ARBA" id="ARBA00022448"/>
    </source>
</evidence>
<dbReference type="InterPro" id="IPR045584">
    <property type="entry name" value="Pilin-like"/>
</dbReference>
<keyword evidence="10" id="KW-0998">Cell outer membrane</keyword>
<evidence type="ECO:0000256" key="5">
    <source>
        <dbReference type="ARBA" id="ARBA00022452"/>
    </source>
</evidence>
<evidence type="ECO:0000256" key="9">
    <source>
        <dbReference type="ARBA" id="ARBA00023136"/>
    </source>
</evidence>